<dbReference type="Gene3D" id="3.40.718.10">
    <property type="entry name" value="Isopropylmalate Dehydrogenase"/>
    <property type="match status" value="1"/>
</dbReference>
<protein>
    <submittedName>
        <fullName evidence="4">4-hydroxythreonine-4-phosphate dehydrogenase PdxA</fullName>
        <ecNumber evidence="4">1.1.1.262</ecNumber>
    </submittedName>
</protein>
<dbReference type="GO" id="GO:0051287">
    <property type="term" value="F:NAD binding"/>
    <property type="evidence" value="ECO:0007669"/>
    <property type="project" value="InterPro"/>
</dbReference>
<organism evidence="4 5">
    <name type="scientific">Chryseobacterium lacus</name>
    <dbReference type="NCBI Taxonomy" id="2058346"/>
    <lineage>
        <taxon>Bacteria</taxon>
        <taxon>Pseudomonadati</taxon>
        <taxon>Bacteroidota</taxon>
        <taxon>Flavobacteriia</taxon>
        <taxon>Flavobacteriales</taxon>
        <taxon>Weeksellaceae</taxon>
        <taxon>Chryseobacterium group</taxon>
        <taxon>Chryseobacterium</taxon>
    </lineage>
</organism>
<dbReference type="Proteomes" id="UP000252172">
    <property type="component" value="Unassembled WGS sequence"/>
</dbReference>
<evidence type="ECO:0000313" key="5">
    <source>
        <dbReference type="Proteomes" id="UP000252172"/>
    </source>
</evidence>
<reference evidence="4 5" key="1">
    <citation type="submission" date="2018-07" db="EMBL/GenBank/DDBJ databases">
        <title>Chryseobacterium lacus sp. nov., isolated from lake water.</title>
        <authorList>
            <person name="Li C.-M."/>
        </authorList>
    </citation>
    <scope>NUCLEOTIDE SEQUENCE [LARGE SCALE GENOMIC DNA]</scope>
    <source>
        <strain evidence="4 5">YLOS41</strain>
    </source>
</reference>
<evidence type="ECO:0000313" key="4">
    <source>
        <dbReference type="EMBL" id="RCU44952.1"/>
    </source>
</evidence>
<dbReference type="AlphaFoldDB" id="A0A368N339"/>
<keyword evidence="5" id="KW-1185">Reference proteome</keyword>
<dbReference type="PANTHER" id="PTHR30004">
    <property type="entry name" value="4-HYDROXYTHREONINE-4-PHOSPHATE DEHYDROGENASE"/>
    <property type="match status" value="1"/>
</dbReference>
<dbReference type="SUPFAM" id="SSF53659">
    <property type="entry name" value="Isocitrate/Isopropylmalate dehydrogenase-like"/>
    <property type="match status" value="1"/>
</dbReference>
<dbReference type="Pfam" id="PF04166">
    <property type="entry name" value="PdxA"/>
    <property type="match status" value="1"/>
</dbReference>
<accession>A0A368N339</accession>
<dbReference type="PANTHER" id="PTHR30004:SF6">
    <property type="entry name" value="D-THREONATE 4-PHOSPHATE DEHYDROGENASE"/>
    <property type="match status" value="1"/>
</dbReference>
<dbReference type="RefSeq" id="WP_114302722.1">
    <property type="nucleotide sequence ID" value="NZ_QPIE01000001.1"/>
</dbReference>
<dbReference type="EMBL" id="QPIE01000001">
    <property type="protein sequence ID" value="RCU44952.1"/>
    <property type="molecule type" value="Genomic_DNA"/>
</dbReference>
<proteinExistence type="predicted"/>
<evidence type="ECO:0000256" key="2">
    <source>
        <dbReference type="ARBA" id="ARBA00023002"/>
    </source>
</evidence>
<name>A0A368N339_9FLAO</name>
<comment type="caution">
    <text evidence="4">The sequence shown here is derived from an EMBL/GenBank/DDBJ whole genome shotgun (WGS) entry which is preliminary data.</text>
</comment>
<evidence type="ECO:0000256" key="3">
    <source>
        <dbReference type="ARBA" id="ARBA00023027"/>
    </source>
</evidence>
<dbReference type="NCBIfam" id="TIGR00557">
    <property type="entry name" value="pdxA"/>
    <property type="match status" value="1"/>
</dbReference>
<dbReference type="GO" id="GO:0050570">
    <property type="term" value="F:4-hydroxythreonine-4-phosphate dehydrogenase activity"/>
    <property type="evidence" value="ECO:0007669"/>
    <property type="project" value="UniProtKB-EC"/>
</dbReference>
<keyword evidence="2 4" id="KW-0560">Oxidoreductase</keyword>
<dbReference type="InterPro" id="IPR005255">
    <property type="entry name" value="PdxA_fam"/>
</dbReference>
<dbReference type="EC" id="1.1.1.262" evidence="4"/>
<dbReference type="GO" id="GO:0046872">
    <property type="term" value="F:metal ion binding"/>
    <property type="evidence" value="ECO:0007669"/>
    <property type="project" value="UniProtKB-KW"/>
</dbReference>
<keyword evidence="3" id="KW-0520">NAD</keyword>
<sequence length="363" mass="40613">MSSKNYKIKVGFSIGDYNGIGPEIIMKSLKDKSITDFFTPIIFGSGKLFTYQKNIFKIQQNFHYVEETAQAQNGKINMVNLWKDNVKVDLGTPTEESTKMAIDSLEAASQALKNGDIDVLVTAPINKDEMLKHGFKHAGHTGYLEEKFEKKGLMFLVTDELKVAVSTHHIPVWQIPENISKEKLKKQIKLLNQCLIEDFCIQKPKIAVLGLNPHAGDGGQIGNEEIEIIQPVIREIFENGIMAFGPFPADSFFQPEKYKNYDAVLAMYHDQGLAPFKTLAYADGVNFTAGLPVVRTSPDHGVAYDIAGQNVADERSITEAIFTGIKIFKNRQEYNELMQDRLRPKKAYADSGVDEDLPDDSEG</sequence>
<dbReference type="OrthoDB" id="9801783at2"/>
<gene>
    <name evidence="4" type="primary">pdxA</name>
    <name evidence="4" type="ORF">DQ356_01720</name>
</gene>
<evidence type="ECO:0000256" key="1">
    <source>
        <dbReference type="ARBA" id="ARBA00022723"/>
    </source>
</evidence>
<keyword evidence="1" id="KW-0479">Metal-binding</keyword>